<dbReference type="GO" id="GO:0004930">
    <property type="term" value="F:G protein-coupled receptor activity"/>
    <property type="evidence" value="ECO:0007669"/>
    <property type="project" value="UniProtKB-KW"/>
</dbReference>
<proteinExistence type="predicted"/>
<evidence type="ECO:0000256" key="6">
    <source>
        <dbReference type="ARBA" id="ARBA00023136"/>
    </source>
</evidence>
<dbReference type="PANTHER" id="PTHR24248">
    <property type="entry name" value="ADRENERGIC RECEPTOR-RELATED G-PROTEIN COUPLED RECEPTOR"/>
    <property type="match status" value="1"/>
</dbReference>
<keyword evidence="2" id="KW-1003">Cell membrane</keyword>
<dbReference type="Pfam" id="PF00001">
    <property type="entry name" value="7tm_1"/>
    <property type="match status" value="1"/>
</dbReference>
<dbReference type="PROSITE" id="PS50262">
    <property type="entry name" value="G_PROTEIN_RECEP_F1_2"/>
    <property type="match status" value="1"/>
</dbReference>
<feature type="compositionally biased region" description="Polar residues" evidence="9">
    <location>
        <begin position="230"/>
        <end position="249"/>
    </location>
</feature>
<feature type="region of interest" description="Disordered" evidence="9">
    <location>
        <begin position="90"/>
        <end position="147"/>
    </location>
</feature>
<accession>A0A7M7HL53</accession>
<dbReference type="InterPro" id="IPR000276">
    <property type="entry name" value="GPCR_Rhodpsn"/>
</dbReference>
<dbReference type="InParanoid" id="A0A7M7HL53"/>
<dbReference type="GO" id="GO:0005886">
    <property type="term" value="C:plasma membrane"/>
    <property type="evidence" value="ECO:0007669"/>
    <property type="project" value="UniProtKB-SubCell"/>
</dbReference>
<evidence type="ECO:0000256" key="1">
    <source>
        <dbReference type="ARBA" id="ARBA00004651"/>
    </source>
</evidence>
<dbReference type="OrthoDB" id="5951059at2759"/>
<evidence type="ECO:0000256" key="7">
    <source>
        <dbReference type="ARBA" id="ARBA00023170"/>
    </source>
</evidence>
<keyword evidence="5" id="KW-0297">G-protein coupled receptor</keyword>
<evidence type="ECO:0000256" key="5">
    <source>
        <dbReference type="ARBA" id="ARBA00023040"/>
    </source>
</evidence>
<evidence type="ECO:0000313" key="13">
    <source>
        <dbReference type="Proteomes" id="UP000007110"/>
    </source>
</evidence>
<keyword evidence="7" id="KW-0675">Receptor</keyword>
<feature type="compositionally biased region" description="Basic and acidic residues" evidence="9">
    <location>
        <begin position="299"/>
        <end position="321"/>
    </location>
</feature>
<keyword evidence="3 10" id="KW-0812">Transmembrane</keyword>
<feature type="region of interest" description="Disordered" evidence="9">
    <location>
        <begin position="299"/>
        <end position="326"/>
    </location>
</feature>
<dbReference type="RefSeq" id="XP_011663570.2">
    <property type="nucleotide sequence ID" value="XM_011665268.2"/>
</dbReference>
<evidence type="ECO:0000259" key="11">
    <source>
        <dbReference type="PROSITE" id="PS50262"/>
    </source>
</evidence>
<keyword evidence="13" id="KW-1185">Reference proteome</keyword>
<dbReference type="Gene3D" id="1.20.1070.10">
    <property type="entry name" value="Rhodopsin 7-helix transmembrane proteins"/>
    <property type="match status" value="1"/>
</dbReference>
<keyword evidence="4 10" id="KW-1133">Transmembrane helix</keyword>
<reference evidence="12" key="2">
    <citation type="submission" date="2021-01" db="UniProtKB">
        <authorList>
            <consortium name="EnsemblMetazoa"/>
        </authorList>
    </citation>
    <scope>IDENTIFICATION</scope>
</reference>
<name>A0A7M7HL53_STRPU</name>
<feature type="region of interest" description="Disordered" evidence="9">
    <location>
        <begin position="206"/>
        <end position="249"/>
    </location>
</feature>
<dbReference type="InterPro" id="IPR017452">
    <property type="entry name" value="GPCR_Rhodpsn_7TM"/>
</dbReference>
<dbReference type="Proteomes" id="UP000007110">
    <property type="component" value="Unassembled WGS sequence"/>
</dbReference>
<evidence type="ECO:0000256" key="10">
    <source>
        <dbReference type="SAM" id="Phobius"/>
    </source>
</evidence>
<dbReference type="EnsemblMetazoa" id="XM_011665268">
    <property type="protein sequence ID" value="XP_011663570"/>
    <property type="gene ID" value="LOC105438005"/>
</dbReference>
<comment type="subcellular location">
    <subcellularLocation>
        <location evidence="1">Cell membrane</location>
        <topology evidence="1">Multi-pass membrane protein</topology>
    </subcellularLocation>
</comment>
<evidence type="ECO:0000313" key="12">
    <source>
        <dbReference type="EnsemblMetazoa" id="XP_011663570"/>
    </source>
</evidence>
<evidence type="ECO:0000256" key="8">
    <source>
        <dbReference type="ARBA" id="ARBA00023224"/>
    </source>
</evidence>
<keyword evidence="6 10" id="KW-0472">Membrane</keyword>
<evidence type="ECO:0000256" key="9">
    <source>
        <dbReference type="SAM" id="MobiDB-lite"/>
    </source>
</evidence>
<feature type="compositionally biased region" description="Low complexity" evidence="9">
    <location>
        <begin position="211"/>
        <end position="222"/>
    </location>
</feature>
<evidence type="ECO:0000256" key="2">
    <source>
        <dbReference type="ARBA" id="ARBA00022475"/>
    </source>
</evidence>
<dbReference type="OMA" id="GSKLCCA"/>
<protein>
    <recommendedName>
        <fullName evidence="11">G-protein coupled receptors family 1 profile domain-containing protein</fullName>
    </recommendedName>
</protein>
<reference evidence="13" key="1">
    <citation type="submission" date="2015-02" db="EMBL/GenBank/DDBJ databases">
        <title>Genome sequencing for Strongylocentrotus purpuratus.</title>
        <authorList>
            <person name="Murali S."/>
            <person name="Liu Y."/>
            <person name="Vee V."/>
            <person name="English A."/>
            <person name="Wang M."/>
            <person name="Skinner E."/>
            <person name="Han Y."/>
            <person name="Muzny D.M."/>
            <person name="Worley K.C."/>
            <person name="Gibbs R.A."/>
        </authorList>
    </citation>
    <scope>NUCLEOTIDE SEQUENCE</scope>
</reference>
<organism evidence="12 13">
    <name type="scientific">Strongylocentrotus purpuratus</name>
    <name type="common">Purple sea urchin</name>
    <dbReference type="NCBI Taxonomy" id="7668"/>
    <lineage>
        <taxon>Eukaryota</taxon>
        <taxon>Metazoa</taxon>
        <taxon>Echinodermata</taxon>
        <taxon>Eleutherozoa</taxon>
        <taxon>Echinozoa</taxon>
        <taxon>Echinoidea</taxon>
        <taxon>Euechinoidea</taxon>
        <taxon>Echinacea</taxon>
        <taxon>Camarodonta</taxon>
        <taxon>Echinidea</taxon>
        <taxon>Strongylocentrotidae</taxon>
        <taxon>Strongylocentrotus</taxon>
    </lineage>
</organism>
<sequence>MGAFVVCWLPFFLLYVIKPFCLNCQIPKSLDRFVLWLGYLNSLLNPIIYICCKPLFRVTFKRILLFKYCRRQGDWKLGKPVQRGILVNCHKHRPNSSSDGPSAGRRKRPGRVMFADCPPGELYNGKDQSLSRTPTLPPERDSDGIVTYRNLPSRDCERQNIGRESYDHQLLNANSNNNCLYMRNNGKGNGGKFLAGASIHHHFRRGDLEQSSSGSTNDVSGSKLCCAGSRSRSSDNLEAMRSGTSQSRSQVVEVEIAREAKDHCSGTEHCPYTNEVFSTRTTETHCDSMNRDEIEHGDLRGVRTDPTGHETLVETQDKSKESVSSGSDLNIFREVLV</sequence>
<evidence type="ECO:0000256" key="4">
    <source>
        <dbReference type="ARBA" id="ARBA00022989"/>
    </source>
</evidence>
<dbReference type="AlphaFoldDB" id="A0A7M7HL53"/>
<keyword evidence="8" id="KW-0807">Transducer</keyword>
<evidence type="ECO:0000256" key="3">
    <source>
        <dbReference type="ARBA" id="ARBA00022692"/>
    </source>
</evidence>
<dbReference type="GeneID" id="105438005"/>
<feature type="transmembrane region" description="Helical" evidence="10">
    <location>
        <begin position="33"/>
        <end position="52"/>
    </location>
</feature>
<feature type="domain" description="G-protein coupled receptors family 1 profile" evidence="11">
    <location>
        <begin position="1"/>
        <end position="49"/>
    </location>
</feature>
<dbReference type="KEGG" id="spu:105438005"/>
<dbReference type="SUPFAM" id="SSF81321">
    <property type="entry name" value="Family A G protein-coupled receptor-like"/>
    <property type="match status" value="1"/>
</dbReference>